<dbReference type="AlphaFoldDB" id="A0A7S0RID9"/>
<dbReference type="GO" id="GO:0004176">
    <property type="term" value="F:ATP-dependent peptidase activity"/>
    <property type="evidence" value="ECO:0007669"/>
    <property type="project" value="InterPro"/>
</dbReference>
<dbReference type="GO" id="GO:0005524">
    <property type="term" value="F:ATP binding"/>
    <property type="evidence" value="ECO:0007669"/>
    <property type="project" value="InterPro"/>
</dbReference>
<organism evidence="1">
    <name type="scientific">Chlamydomonas leiostraca</name>
    <dbReference type="NCBI Taxonomy" id="1034604"/>
    <lineage>
        <taxon>Eukaryota</taxon>
        <taxon>Viridiplantae</taxon>
        <taxon>Chlorophyta</taxon>
        <taxon>core chlorophytes</taxon>
        <taxon>Chlorophyceae</taxon>
        <taxon>CS clade</taxon>
        <taxon>Chlamydomonadales</taxon>
        <taxon>Chlamydomonadaceae</taxon>
        <taxon>Chlamydomonas</taxon>
    </lineage>
</organism>
<dbReference type="SUPFAM" id="SSF140990">
    <property type="entry name" value="FtsH protease domain-like"/>
    <property type="match status" value="1"/>
</dbReference>
<dbReference type="Gene3D" id="1.20.58.760">
    <property type="entry name" value="Peptidase M41"/>
    <property type="match status" value="1"/>
</dbReference>
<accession>A0A7S0RID9</accession>
<dbReference type="GO" id="GO:0006508">
    <property type="term" value="P:proteolysis"/>
    <property type="evidence" value="ECO:0007669"/>
    <property type="project" value="InterPro"/>
</dbReference>
<dbReference type="EMBL" id="HBFB01014374">
    <property type="protein sequence ID" value="CAD8677689.1"/>
    <property type="molecule type" value="Transcribed_RNA"/>
</dbReference>
<dbReference type="PANTHER" id="PTHR33471:SF1">
    <property type="entry name" value="OS01G0382700 PROTEIN"/>
    <property type="match status" value="1"/>
</dbReference>
<proteinExistence type="predicted"/>
<dbReference type="PANTHER" id="PTHR33471">
    <property type="entry name" value="ATP-DEPENDENT ZINC METALLOPROTEASE-RELATED"/>
    <property type="match status" value="1"/>
</dbReference>
<evidence type="ECO:0008006" key="2">
    <source>
        <dbReference type="Google" id="ProtNLM"/>
    </source>
</evidence>
<sequence>MHATARRMHPAVQAKPRSWLLQSYQSRPQRHVKVLTAPSNQTALQLKDILSIDSILSNQDDPQAESKVVARVEELKSGGLLRCFGSGQQVPKRIYTIEELRLNNIDATTLLSPKDTTLGFVRQAGQVAVGAGLLAMYALEQDGGHVLASLFSIIFALMLDQVANGGGGEALLVDTLGRLNPGYARRVAYHEAGHFLIAYLVGVLPRAYTLSSLDAFTRYRALNIQAGTQFCDGAFQKEVQSGRLSASSLGKYTCIALAGVVTEALRFGQAEGGVGDVAQLDAMLRALGFTQKKADGEIRWAVLNVAAILRRHEKLHDKLADGMSAGKPVGELVMLIEQELAGCDDI</sequence>
<dbReference type="InterPro" id="IPR037219">
    <property type="entry name" value="Peptidase_M41-like"/>
</dbReference>
<reference evidence="1" key="1">
    <citation type="submission" date="2021-01" db="EMBL/GenBank/DDBJ databases">
        <authorList>
            <person name="Corre E."/>
            <person name="Pelletier E."/>
            <person name="Niang G."/>
            <person name="Scheremetjew M."/>
            <person name="Finn R."/>
            <person name="Kale V."/>
            <person name="Holt S."/>
            <person name="Cochrane G."/>
            <person name="Meng A."/>
            <person name="Brown T."/>
            <person name="Cohen L."/>
        </authorList>
    </citation>
    <scope>NUCLEOTIDE SEQUENCE</scope>
    <source>
        <strain evidence="1">SAG 11-49</strain>
    </source>
</reference>
<gene>
    <name evidence="1" type="ORF">CLEI1391_LOCUS8120</name>
</gene>
<name>A0A7S0RID9_9CHLO</name>
<evidence type="ECO:0000313" key="1">
    <source>
        <dbReference type="EMBL" id="CAD8677689.1"/>
    </source>
</evidence>
<dbReference type="GO" id="GO:0004222">
    <property type="term" value="F:metalloendopeptidase activity"/>
    <property type="evidence" value="ECO:0007669"/>
    <property type="project" value="InterPro"/>
</dbReference>
<protein>
    <recommendedName>
        <fullName evidence="2">Peptidase M41 domain-containing protein</fullName>
    </recommendedName>
</protein>